<reference evidence="4" key="1">
    <citation type="journal article" date="2021" name="Nat. Commun.">
        <title>Genomic analyses provide insights into spinach domestication and the genetic basis of agronomic traits.</title>
        <authorList>
            <person name="Cai X."/>
            <person name="Sun X."/>
            <person name="Xu C."/>
            <person name="Sun H."/>
            <person name="Wang X."/>
            <person name="Ge C."/>
            <person name="Zhang Z."/>
            <person name="Wang Q."/>
            <person name="Fei Z."/>
            <person name="Jiao C."/>
            <person name="Wang Q."/>
        </authorList>
    </citation>
    <scope>NUCLEOTIDE SEQUENCE [LARGE SCALE GENOMIC DNA]</scope>
    <source>
        <strain evidence="4">cv. Varoflay</strain>
    </source>
</reference>
<name>A0A9R0JQ45_SPIOL</name>
<feature type="region of interest" description="Disordered" evidence="2">
    <location>
        <begin position="1"/>
        <end position="55"/>
    </location>
</feature>
<feature type="region of interest" description="Disordered" evidence="2">
    <location>
        <begin position="351"/>
        <end position="397"/>
    </location>
</feature>
<evidence type="ECO:0000313" key="4">
    <source>
        <dbReference type="Proteomes" id="UP000813463"/>
    </source>
</evidence>
<keyword evidence="1" id="KW-0862">Zinc</keyword>
<gene>
    <name evidence="5" type="primary">LOC110783001</name>
</gene>
<dbReference type="PROSITE" id="PS50089">
    <property type="entry name" value="ZF_RING_2"/>
    <property type="match status" value="1"/>
</dbReference>
<dbReference type="PANTHER" id="PTHR31150:SF23">
    <property type="entry name" value="MANDELONITRILE LYASE-RELATED"/>
    <property type="match status" value="1"/>
</dbReference>
<dbReference type="GO" id="GO:0008270">
    <property type="term" value="F:zinc ion binding"/>
    <property type="evidence" value="ECO:0007669"/>
    <property type="project" value="UniProtKB-KW"/>
</dbReference>
<dbReference type="GeneID" id="110783001"/>
<protein>
    <recommendedName>
        <fullName evidence="3">RING-type domain-containing protein</fullName>
    </recommendedName>
</protein>
<evidence type="ECO:0000259" key="3">
    <source>
        <dbReference type="PROSITE" id="PS50089"/>
    </source>
</evidence>
<dbReference type="AlphaFoldDB" id="A0A9R0JQ45"/>
<dbReference type="Gene3D" id="3.30.40.10">
    <property type="entry name" value="Zinc/RING finger domain, C3HC4 (zinc finger)"/>
    <property type="match status" value="1"/>
</dbReference>
<evidence type="ECO:0000313" key="5">
    <source>
        <dbReference type="RefSeq" id="XP_021842995.2"/>
    </source>
</evidence>
<dbReference type="PANTHER" id="PTHR31150">
    <property type="entry name" value="EXPRESSED PROTEIN"/>
    <property type="match status" value="1"/>
</dbReference>
<dbReference type="SUPFAM" id="SSF57850">
    <property type="entry name" value="RING/U-box"/>
    <property type="match status" value="1"/>
</dbReference>
<dbReference type="KEGG" id="soe:110783001"/>
<evidence type="ECO:0000256" key="2">
    <source>
        <dbReference type="SAM" id="MobiDB-lite"/>
    </source>
</evidence>
<reference evidence="5" key="2">
    <citation type="submission" date="2025-08" db="UniProtKB">
        <authorList>
            <consortium name="RefSeq"/>
        </authorList>
    </citation>
    <scope>IDENTIFICATION</scope>
    <source>
        <tissue evidence="5">Leaf</tissue>
    </source>
</reference>
<dbReference type="SMART" id="SM00184">
    <property type="entry name" value="RING"/>
    <property type="match status" value="1"/>
</dbReference>
<keyword evidence="4" id="KW-1185">Reference proteome</keyword>
<feature type="compositionally biased region" description="Low complexity" evidence="2">
    <location>
        <begin position="203"/>
        <end position="217"/>
    </location>
</feature>
<dbReference type="Proteomes" id="UP000813463">
    <property type="component" value="Chromosome 1"/>
</dbReference>
<dbReference type="RefSeq" id="XP_021842995.2">
    <property type="nucleotide sequence ID" value="XM_021987303.2"/>
</dbReference>
<dbReference type="InterPro" id="IPR013083">
    <property type="entry name" value="Znf_RING/FYVE/PHD"/>
</dbReference>
<proteinExistence type="predicted"/>
<keyword evidence="1" id="KW-0479">Metal-binding</keyword>
<feature type="compositionally biased region" description="Polar residues" evidence="2">
    <location>
        <begin position="32"/>
        <end position="48"/>
    </location>
</feature>
<feature type="region of interest" description="Disordered" evidence="2">
    <location>
        <begin position="197"/>
        <end position="217"/>
    </location>
</feature>
<dbReference type="InterPro" id="IPR001841">
    <property type="entry name" value="Znf_RING"/>
</dbReference>
<evidence type="ECO:0000256" key="1">
    <source>
        <dbReference type="PROSITE-ProRule" id="PRU00175"/>
    </source>
</evidence>
<organism evidence="4 5">
    <name type="scientific">Spinacia oleracea</name>
    <name type="common">Spinach</name>
    <dbReference type="NCBI Taxonomy" id="3562"/>
    <lineage>
        <taxon>Eukaryota</taxon>
        <taxon>Viridiplantae</taxon>
        <taxon>Streptophyta</taxon>
        <taxon>Embryophyta</taxon>
        <taxon>Tracheophyta</taxon>
        <taxon>Spermatophyta</taxon>
        <taxon>Magnoliopsida</taxon>
        <taxon>eudicotyledons</taxon>
        <taxon>Gunneridae</taxon>
        <taxon>Pentapetalae</taxon>
        <taxon>Caryophyllales</taxon>
        <taxon>Chenopodiaceae</taxon>
        <taxon>Chenopodioideae</taxon>
        <taxon>Anserineae</taxon>
        <taxon>Spinacia</taxon>
    </lineage>
</organism>
<feature type="domain" description="RING-type" evidence="3">
    <location>
        <begin position="235"/>
        <end position="294"/>
    </location>
</feature>
<keyword evidence="1" id="KW-0863">Zinc-finger</keyword>
<accession>A0A9R0JQ45</accession>
<sequence>MGSHEPYWRTNTSFSPPPSRWDYSFQPEGIQYGSSDSIQLFGSTSSNSKESRSWLRGGYHPNHQYSASEGGALYFSSPSDASLIQPWTPPPVRGVSIDDFETSARRDTISGPLSFTPTMEGTSMVRDGGGFNSPHSDGSEFEHAGKLNLSTPRNFPSRRSFMSKPIHPLSFPVHSFTREASASPAVGLSSYDAITPQRDSHRLSSGSGSGSSSLDLTDISDRLEPEFNANEGFKCGLCDRLLSQRSPWSSRRIVKTEDMPVAGVLSCRHVFHAECLDQTTPKSHKSDPLCPICSKLERESSPEQPSIFPRLRNNFPRLRTFSEEGSSRTWGCVQASDCVTPQKSSIQKIKKSLSNKGNSGKLKKTSSHPLHLFGGRFSDHGTGGCSKTAAGPSIKKG</sequence>